<evidence type="ECO:0000313" key="4">
    <source>
        <dbReference type="EMBL" id="EON98237.1"/>
    </source>
</evidence>
<keyword evidence="1 3" id="KW-0732">Signal</keyword>
<dbReference type="EMBL" id="KB933223">
    <property type="protein sequence ID" value="EON98237.1"/>
    <property type="molecule type" value="Genomic_DNA"/>
</dbReference>
<keyword evidence="5" id="KW-1185">Reference proteome</keyword>
<dbReference type="RefSeq" id="XP_007916930.1">
    <property type="nucleotide sequence ID" value="XM_007918739.1"/>
</dbReference>
<dbReference type="InterPro" id="IPR036514">
    <property type="entry name" value="SGNH_hydro_sf"/>
</dbReference>
<evidence type="ECO:0000256" key="3">
    <source>
        <dbReference type="SAM" id="SignalP"/>
    </source>
</evidence>
<reference evidence="5" key="1">
    <citation type="journal article" date="2013" name="Genome Announc.">
        <title>Draft genome sequence of the ascomycete Phaeoacremonium aleophilum strain UCR-PA7, a causal agent of the esca disease complex in grapevines.</title>
        <authorList>
            <person name="Blanco-Ulate B."/>
            <person name="Rolshausen P."/>
            <person name="Cantu D."/>
        </authorList>
    </citation>
    <scope>NUCLEOTIDE SEQUENCE [LARGE SCALE GENOMIC DNA]</scope>
    <source>
        <strain evidence="5">UCR-PA7</strain>
    </source>
</reference>
<feature type="compositionally biased region" description="Gly residues" evidence="2">
    <location>
        <begin position="689"/>
        <end position="705"/>
    </location>
</feature>
<dbReference type="AlphaFoldDB" id="R8BG26"/>
<dbReference type="OrthoDB" id="3915838at2759"/>
<feature type="chain" id="PRO_5004451977" evidence="3">
    <location>
        <begin position="25"/>
        <end position="1040"/>
    </location>
</feature>
<dbReference type="HOGENOM" id="CLU_292749_0_0_1"/>
<dbReference type="SUPFAM" id="SSF69318">
    <property type="entry name" value="Integrin alpha N-terminal domain"/>
    <property type="match status" value="2"/>
</dbReference>
<dbReference type="KEGG" id="tmn:UCRPA7_6200"/>
<dbReference type="InterPro" id="IPR028994">
    <property type="entry name" value="Integrin_alpha_N"/>
</dbReference>
<feature type="region of interest" description="Disordered" evidence="2">
    <location>
        <begin position="666"/>
        <end position="706"/>
    </location>
</feature>
<feature type="signal peptide" evidence="3">
    <location>
        <begin position="1"/>
        <end position="24"/>
    </location>
</feature>
<dbReference type="Pfam" id="PF13517">
    <property type="entry name" value="FG-GAP_3"/>
    <property type="match status" value="1"/>
</dbReference>
<gene>
    <name evidence="4" type="ORF">UCRPA7_6200</name>
</gene>
<dbReference type="GeneID" id="19326832"/>
<evidence type="ECO:0000313" key="5">
    <source>
        <dbReference type="Proteomes" id="UP000014074"/>
    </source>
</evidence>
<accession>R8BG26</accession>
<dbReference type="InterPro" id="IPR013517">
    <property type="entry name" value="FG-GAP"/>
</dbReference>
<protein>
    <submittedName>
        <fullName evidence="4">Putative killer toxin subunits alpha beta protein</fullName>
    </submittedName>
</protein>
<evidence type="ECO:0000256" key="1">
    <source>
        <dbReference type="ARBA" id="ARBA00022729"/>
    </source>
</evidence>
<sequence length="1040" mass="111932">MDKLVKGLWLAASVLFCFSSVGSALPATSQYAEDLPANFSHPFAQFGMASKKRTDKNIELRILPLGASIMSGTGSSTGNGCRKPLRDALRLDGWSVDIVGSLHSGTMVDHDMEAVPGDVLTQILARVPHSTGFKDVGHAKMAAVFYNAINQAITDNRIVAPGDFTIGPSVCAKYGGTGVDAGGLTQRGSGYDDGIYYHDSEEMGVLWTADSDWDRGQWKFARLFDRNYDDLVAWINKTSSSQVYAVWANSGDGKGGFTQMSDLVPDLNCQYTEGVNFIDMNSDGLDDLVYIDADGNAYLSINQGDGNRAAGKSPTFKRVSSTAMIKPTEGYARDHVLLADIDGDGRGDYGVLDDSGNGRDDWVWLDDVGKGYVYTNGRSCLKGVEGNGLNVAWRAGFYKGESSGPAYKGMGSYVTTKETYLRDRIHFARIYGQSTVFGNLPKQDYVFMQHTAVDGKHRFQMRVWKNTGYGGTKLLADGNKYCNMMGHSNGMVDYVWTYSFGRMEMWANRGKGTITDADPDGYWNYQGTIWTPPQDMDRRDLHLADWDGDGNSDGSWTNAGQIKVSITKDRANLRWADVNGDGADDLLWVEKFSGDAYVWYNGGPADPAQALGSSFAWAGQTEKAYAGNVQGSCEFWTDIDGNGRADEHFVLGTFNNKARTALNPSCGLQDATGDDSSMENILPTVPGSSSGGGGGSGGGSGGGDGEVLVPPDIWSNPSPTIGCAPPCTLILPPLDIGPVTVTWPAITTSVWSLSGTITTIITTIITLDPFVVSEVPWWPVTIGTGDANNGVIHPEQSVLPPLITIGLPANIATVSTTTSEEEVLITAIATDGIWTEDVTNAFATMVYNDVMSWWSVEDEAAAAAATSQATTTVIVTATATQTVGGTTTVVVTPTSPKTTSTTKASPTPTPSSAVQIVLMEYYEKSEGPGDSNKRTYDWQVFATDYDESVDYCNDQDSIYTQATTQVLNSKEPFPSKDVGKFDIKKFSLNNCKYTAESTTEVGTMACDEDVSIHCQAANNVGQIYECNGLTATEGGVWCYW</sequence>
<dbReference type="Proteomes" id="UP000014074">
    <property type="component" value="Unassembled WGS sequence"/>
</dbReference>
<organism evidence="4 5">
    <name type="scientific">Phaeoacremonium minimum (strain UCR-PA7)</name>
    <name type="common">Esca disease fungus</name>
    <name type="synonym">Togninia minima</name>
    <dbReference type="NCBI Taxonomy" id="1286976"/>
    <lineage>
        <taxon>Eukaryota</taxon>
        <taxon>Fungi</taxon>
        <taxon>Dikarya</taxon>
        <taxon>Ascomycota</taxon>
        <taxon>Pezizomycotina</taxon>
        <taxon>Sordariomycetes</taxon>
        <taxon>Sordariomycetidae</taxon>
        <taxon>Togniniales</taxon>
        <taxon>Togniniaceae</taxon>
        <taxon>Phaeoacremonium</taxon>
    </lineage>
</organism>
<evidence type="ECO:0000256" key="2">
    <source>
        <dbReference type="SAM" id="MobiDB-lite"/>
    </source>
</evidence>
<proteinExistence type="predicted"/>
<dbReference type="eggNOG" id="ENOG502SIJX">
    <property type="taxonomic scope" value="Eukaryota"/>
</dbReference>
<dbReference type="Gene3D" id="3.40.50.1110">
    <property type="entry name" value="SGNH hydrolase"/>
    <property type="match status" value="1"/>
</dbReference>
<name>R8BG26_PHAM7</name>